<dbReference type="EMBL" id="JAACYA010000001">
    <property type="protein sequence ID" value="MBK3331661.1"/>
    <property type="molecule type" value="Genomic_DNA"/>
</dbReference>
<organism evidence="1 2">
    <name type="scientific">Persephonella atlantica</name>
    <dbReference type="NCBI Taxonomy" id="2699429"/>
    <lineage>
        <taxon>Bacteria</taxon>
        <taxon>Pseudomonadati</taxon>
        <taxon>Aquificota</taxon>
        <taxon>Aquificia</taxon>
        <taxon>Aquificales</taxon>
        <taxon>Hydrogenothermaceae</taxon>
        <taxon>Persephonella</taxon>
    </lineage>
</organism>
<protein>
    <submittedName>
        <fullName evidence="1">Uncharacterized protein</fullName>
    </submittedName>
</protein>
<comment type="caution">
    <text evidence="1">The sequence shown here is derived from an EMBL/GenBank/DDBJ whole genome shotgun (WGS) entry which is preliminary data.</text>
</comment>
<keyword evidence="2" id="KW-1185">Reference proteome</keyword>
<gene>
    <name evidence="1" type="ORF">GWK41_01110</name>
</gene>
<dbReference type="Proteomes" id="UP000772812">
    <property type="component" value="Unassembled WGS sequence"/>
</dbReference>
<proteinExistence type="predicted"/>
<accession>A0ABS1GFL3</accession>
<evidence type="ECO:0000313" key="2">
    <source>
        <dbReference type="Proteomes" id="UP000772812"/>
    </source>
</evidence>
<name>A0ABS1GFL3_9AQUI</name>
<evidence type="ECO:0000313" key="1">
    <source>
        <dbReference type="EMBL" id="MBK3331661.1"/>
    </source>
</evidence>
<reference evidence="1 2" key="1">
    <citation type="journal article" date="2021" name="Syst. Appl. Microbiol.">
        <title>Persephonella atlantica sp. nov.: How to adapt to physico-chemical gradients in high temperature hydrothermal habitats.</title>
        <authorList>
            <person name="Francois D.X."/>
            <person name="Godfroy A."/>
            <person name="Mathien C."/>
            <person name="Aube J."/>
            <person name="Cathalot C."/>
            <person name="Lesongeur F."/>
            <person name="L'Haridon S."/>
            <person name="Philippon X."/>
            <person name="Roussel E.G."/>
        </authorList>
    </citation>
    <scope>NUCLEOTIDE SEQUENCE [LARGE SCALE GENOMIC DNA]</scope>
    <source>
        <strain evidence="1 2">MO1340</strain>
    </source>
</reference>
<sequence length="115" mass="13151">MKEKKMKKIITAVLVAGVLTVGTAKEKNFTVSFGDGGFKNYRVIDNTCFSYIMGYPKTDKTVPNIMNEAVLSSLAKARKNFSKEYDGFINVRVYMQFIDKRMIVYQICGDLIRRK</sequence>